<dbReference type="STRING" id="416874.SAMN04487958_103215"/>
<sequence>MSSVLGKHALKWIPLALAGAVTLAGCARDEGFYHDRNLDYVNATPAAPLVLPDSRNTQRYRDALPVPEVANQRVQGEVAEVRPPQPLGVGSGLTPDYVEVREIGEQRWLVVDAAPSNVWTQLENFVRARGLDVQQSRATEGVLVTSQAEFRLQSALREGSSEIHCERAGQSMASCIDALATYLSDRSASSISSNAASSSSFNAQRLEDAERIALRQEGDEWLVTISHPVEKVWAELNHYLELDFDREGTRELLTSDPDNLTFTVEYMTESERNRNPLQIVFSADVRRMSQEIRLELQPDGNSSILRAVNTSDRGFSADDQRELLERVAGYLR</sequence>
<accession>A0A1H9SF29</accession>
<evidence type="ECO:0000313" key="1">
    <source>
        <dbReference type="EMBL" id="SER83636.1"/>
    </source>
</evidence>
<dbReference type="Pfam" id="PF06804">
    <property type="entry name" value="Lipoprotein_18"/>
    <property type="match status" value="1"/>
</dbReference>
<dbReference type="AlphaFoldDB" id="A0A1H9SF29"/>
<reference evidence="2" key="1">
    <citation type="submission" date="2016-10" db="EMBL/GenBank/DDBJ databases">
        <authorList>
            <person name="Varghese N."/>
            <person name="Submissions S."/>
        </authorList>
    </citation>
    <scope>NUCLEOTIDE SEQUENCE [LARGE SCALE GENOMIC DNA]</scope>
    <source>
        <strain evidence="2">CGMCC 1.6495</strain>
    </source>
</reference>
<keyword evidence="2" id="KW-1185">Reference proteome</keyword>
<dbReference type="EMBL" id="FOGS01000003">
    <property type="protein sequence ID" value="SER83636.1"/>
    <property type="molecule type" value="Genomic_DNA"/>
</dbReference>
<dbReference type="PROSITE" id="PS51257">
    <property type="entry name" value="PROKAR_LIPOPROTEIN"/>
    <property type="match status" value="1"/>
</dbReference>
<name>A0A1H9SF29_9GAMM</name>
<evidence type="ECO:0000313" key="2">
    <source>
        <dbReference type="Proteomes" id="UP000198505"/>
    </source>
</evidence>
<dbReference type="InterPro" id="IPR010653">
    <property type="entry name" value="NlpB/DapX"/>
</dbReference>
<gene>
    <name evidence="1" type="ORF">SAMN04487958_103215</name>
</gene>
<protein>
    <submittedName>
        <fullName evidence="1">Beta-barrel assembly machine subunit BamC</fullName>
    </submittedName>
</protein>
<dbReference type="RefSeq" id="WP_092826386.1">
    <property type="nucleotide sequence ID" value="NZ_FOGS01000003.1"/>
</dbReference>
<dbReference type="Proteomes" id="UP000198505">
    <property type="component" value="Unassembled WGS sequence"/>
</dbReference>
<proteinExistence type="predicted"/>
<organism evidence="1 2">
    <name type="scientific">Vreelandella subterranea</name>
    <dbReference type="NCBI Taxonomy" id="416874"/>
    <lineage>
        <taxon>Bacteria</taxon>
        <taxon>Pseudomonadati</taxon>
        <taxon>Pseudomonadota</taxon>
        <taxon>Gammaproteobacteria</taxon>
        <taxon>Oceanospirillales</taxon>
        <taxon>Halomonadaceae</taxon>
        <taxon>Vreelandella</taxon>
    </lineage>
</organism>